<evidence type="ECO:0000313" key="2">
    <source>
        <dbReference type="Proteomes" id="UP001521785"/>
    </source>
</evidence>
<dbReference type="InterPro" id="IPR012341">
    <property type="entry name" value="6hp_glycosidase-like_sf"/>
</dbReference>
<dbReference type="CDD" id="cd04794">
    <property type="entry name" value="euk_LANCL"/>
    <property type="match status" value="1"/>
</dbReference>
<dbReference type="SMART" id="SM01260">
    <property type="entry name" value="LANC_like"/>
    <property type="match status" value="1"/>
</dbReference>
<protein>
    <recommendedName>
        <fullName evidence="3">Lanthionine synthetase C-like protein</fullName>
    </recommendedName>
</protein>
<dbReference type="Gene3D" id="1.50.10.10">
    <property type="match status" value="1"/>
</dbReference>
<reference evidence="1 2" key="1">
    <citation type="submission" date="2024-02" db="EMBL/GenBank/DDBJ databases">
        <title>De novo assembly and annotation of 12 fungi associated with fruit tree decline syndrome in Ontario, Canada.</title>
        <authorList>
            <person name="Sulman M."/>
            <person name="Ellouze W."/>
            <person name="Ilyukhin E."/>
        </authorList>
    </citation>
    <scope>NUCLEOTIDE SEQUENCE [LARGE SCALE GENOMIC DNA]</scope>
    <source>
        <strain evidence="1 2">M42-189</strain>
    </source>
</reference>
<proteinExistence type="predicted"/>
<dbReference type="Pfam" id="PF05147">
    <property type="entry name" value="LANC_like"/>
    <property type="match status" value="1"/>
</dbReference>
<evidence type="ECO:0008006" key="3">
    <source>
        <dbReference type="Google" id="ProtNLM"/>
    </source>
</evidence>
<dbReference type="PANTHER" id="PTHR12736">
    <property type="entry name" value="LANC-LIKE PROTEIN"/>
    <property type="match status" value="1"/>
</dbReference>
<dbReference type="PRINTS" id="PR01950">
    <property type="entry name" value="LANCSUPER"/>
</dbReference>
<organism evidence="1 2">
    <name type="scientific">Paraconiothyrium brasiliense</name>
    <dbReference type="NCBI Taxonomy" id="300254"/>
    <lineage>
        <taxon>Eukaryota</taxon>
        <taxon>Fungi</taxon>
        <taxon>Dikarya</taxon>
        <taxon>Ascomycota</taxon>
        <taxon>Pezizomycotina</taxon>
        <taxon>Dothideomycetes</taxon>
        <taxon>Pleosporomycetidae</taxon>
        <taxon>Pleosporales</taxon>
        <taxon>Massarineae</taxon>
        <taxon>Didymosphaeriaceae</taxon>
        <taxon>Paraconiothyrium</taxon>
    </lineage>
</organism>
<sequence length="357" mass="39544">MDATIIFTSHQPTPLSTLKETPRELLLQSLTNLVTSWPPEKASQGTRMGFFQGPTSIAYLFFHLSRSHPQLEVQRRRPLAWFESYFYHAPELAVDRTSFGIANEYYCRLALEAAHTQDAVPFLDAAEAIKLNDVQDVLLGSAGLLVLLRFVRTFVISAGGRIDEVIKAVIDHINQASWLFHGREFTGAAHGNIGIITQICLSGGSSTVVDRLSAFLDLQQEDGNWYSTTDRKHEHMQWCHGAPGCIISLLAIETYFPAQALFRRVQAAIDRGQQLIFEKGIIEKEPCLCHGVTGNALALVTDARDHLLNFATPQAIAKKQWNASSDPAGLYCGEAGRAWVWAMLDGGRKGFPGYTDV</sequence>
<evidence type="ECO:0000313" key="1">
    <source>
        <dbReference type="EMBL" id="KAL1592302.1"/>
    </source>
</evidence>
<comment type="caution">
    <text evidence="1">The sequence shown here is derived from an EMBL/GenBank/DDBJ whole genome shotgun (WGS) entry which is preliminary data.</text>
</comment>
<accession>A0ABR3QKE3</accession>
<dbReference type="EMBL" id="JAKJXO020000021">
    <property type="protein sequence ID" value="KAL1592302.1"/>
    <property type="molecule type" value="Genomic_DNA"/>
</dbReference>
<dbReference type="Proteomes" id="UP001521785">
    <property type="component" value="Unassembled WGS sequence"/>
</dbReference>
<dbReference type="InterPro" id="IPR007822">
    <property type="entry name" value="LANC-like"/>
</dbReference>
<name>A0ABR3QKE3_9PLEO</name>
<keyword evidence="2" id="KW-1185">Reference proteome</keyword>
<dbReference type="SUPFAM" id="SSF158745">
    <property type="entry name" value="LanC-like"/>
    <property type="match status" value="1"/>
</dbReference>
<dbReference type="PANTHER" id="PTHR12736:SF7">
    <property type="entry name" value="LANC-LIKE PROTEIN 3"/>
    <property type="match status" value="1"/>
</dbReference>
<gene>
    <name evidence="1" type="ORF">SLS60_011379</name>
</gene>